<dbReference type="AlphaFoldDB" id="A0A413FN28"/>
<protein>
    <submittedName>
        <fullName evidence="2">GNAT family N-acetyltransferase</fullName>
    </submittedName>
</protein>
<dbReference type="InterPro" id="IPR016181">
    <property type="entry name" value="Acyl_CoA_acyltransferase"/>
</dbReference>
<feature type="domain" description="N-acetyltransferase" evidence="1">
    <location>
        <begin position="18"/>
        <end position="172"/>
    </location>
</feature>
<organism evidence="2 5">
    <name type="scientific">Weissella confusa</name>
    <name type="common">Lactobacillus confusus</name>
    <dbReference type="NCBI Taxonomy" id="1583"/>
    <lineage>
        <taxon>Bacteria</taxon>
        <taxon>Bacillati</taxon>
        <taxon>Bacillota</taxon>
        <taxon>Bacilli</taxon>
        <taxon>Lactobacillales</taxon>
        <taxon>Lactobacillaceae</taxon>
        <taxon>Weissella</taxon>
    </lineage>
</organism>
<dbReference type="PROSITE" id="PS51186">
    <property type="entry name" value="GNAT"/>
    <property type="match status" value="1"/>
</dbReference>
<evidence type="ECO:0000313" key="6">
    <source>
        <dbReference type="Proteomes" id="UP000728106"/>
    </source>
</evidence>
<evidence type="ECO:0000313" key="2">
    <source>
        <dbReference type="EMBL" id="MBC6499274.1"/>
    </source>
</evidence>
<dbReference type="Gene3D" id="3.40.630.30">
    <property type="match status" value="1"/>
</dbReference>
<comment type="caution">
    <text evidence="2">The sequence shown here is derived from an EMBL/GenBank/DDBJ whole genome shotgun (WGS) entry which is preliminary data.</text>
</comment>
<dbReference type="InterPro" id="IPR000182">
    <property type="entry name" value="GNAT_dom"/>
</dbReference>
<evidence type="ECO:0000313" key="5">
    <source>
        <dbReference type="Proteomes" id="UP000650485"/>
    </source>
</evidence>
<dbReference type="GO" id="GO:0016747">
    <property type="term" value="F:acyltransferase activity, transferring groups other than amino-acyl groups"/>
    <property type="evidence" value="ECO:0007669"/>
    <property type="project" value="InterPro"/>
</dbReference>
<dbReference type="PANTHER" id="PTHR43792:SF1">
    <property type="entry name" value="N-ACETYLTRANSFERASE DOMAIN-CONTAINING PROTEIN"/>
    <property type="match status" value="1"/>
</dbReference>
<dbReference type="EMBL" id="JACSZT010000008">
    <property type="protein sequence ID" value="MBC6499274.1"/>
    <property type="molecule type" value="Genomic_DNA"/>
</dbReference>
<dbReference type="EMBL" id="JAAOCX010000002">
    <property type="protein sequence ID" value="MBJ7632011.1"/>
    <property type="molecule type" value="Genomic_DNA"/>
</dbReference>
<dbReference type="EMBL" id="JAAOCP010000010">
    <property type="protein sequence ID" value="MBJ7639446.1"/>
    <property type="molecule type" value="Genomic_DNA"/>
</dbReference>
<proteinExistence type="predicted"/>
<evidence type="ECO:0000313" key="4">
    <source>
        <dbReference type="EMBL" id="MBJ7639446.1"/>
    </source>
</evidence>
<sequence>MTLIERVTDLDNFESERFLYRHATEEDAADMFEMFHNPEVLKWIHVPMPESIAHTLEISIKKFHLADPLGKYVIVEKATNKMIGSIDIRPTEKNNSAEIGYALNHAYWGQGVMTEALRTVITVGFEQLELHRIESFHAPENIGSGRVMEKAGMQYEGTLRDYELLPNGRYVDSKVYSILATDYFKSED</sequence>
<evidence type="ECO:0000313" key="3">
    <source>
        <dbReference type="EMBL" id="MBJ7632011.1"/>
    </source>
</evidence>
<evidence type="ECO:0000259" key="1">
    <source>
        <dbReference type="PROSITE" id="PS51186"/>
    </source>
</evidence>
<dbReference type="Proteomes" id="UP000728106">
    <property type="component" value="Unassembled WGS sequence"/>
</dbReference>
<reference evidence="3 6" key="3">
    <citation type="journal article" date="2021" name="Int. J. Food Microbiol.">
        <title>Safety demonstration of a microbial species for use in the food chain: Weissella confusa.</title>
        <authorList>
            <person name="Bourdichon F."/>
            <person name="Patrone V."/>
            <person name="Fontana A."/>
            <person name="Milani G."/>
            <person name="Morelli L."/>
        </authorList>
    </citation>
    <scope>NUCLEOTIDE SEQUENCE [LARGE SCALE GENOMIC DNA]</scope>
    <source>
        <strain evidence="3">CCUG 30943</strain>
        <strain evidence="4 6">CCUG 43002</strain>
    </source>
</reference>
<keyword evidence="6" id="KW-1185">Reference proteome</keyword>
<dbReference type="Pfam" id="PF13302">
    <property type="entry name" value="Acetyltransf_3"/>
    <property type="match status" value="1"/>
</dbReference>
<dbReference type="RefSeq" id="WP_118704580.1">
    <property type="nucleotide sequence ID" value="NZ_CABJBN010000012.1"/>
</dbReference>
<dbReference type="InterPro" id="IPR051531">
    <property type="entry name" value="N-acetyltransferase"/>
</dbReference>
<accession>A0A413FN28</accession>
<reference evidence="3" key="1">
    <citation type="submission" date="2020-02" db="EMBL/GenBank/DDBJ databases">
        <authorList>
            <person name="Fontana A."/>
            <person name="Patrone V."/>
            <person name="Morelli L."/>
        </authorList>
    </citation>
    <scope>NUCLEOTIDE SEQUENCE</scope>
    <source>
        <strain evidence="3">CCUG 30943</strain>
        <strain evidence="4">CCUG 43002</strain>
    </source>
</reference>
<gene>
    <name evidence="2" type="ORF">H7R52_11430</name>
    <name evidence="4" type="ORF">HAU20_08640</name>
    <name evidence="3" type="ORF">HAU43_02675</name>
</gene>
<reference evidence="2" key="2">
    <citation type="submission" date="2020-08" db="EMBL/GenBank/DDBJ databases">
        <title>Complete genome sequence of Weissella confusa strain FS54 provides insights into metabolic potential.</title>
        <authorList>
            <person name="Fhoula I."/>
            <person name="Najjari A."/>
            <person name="Lekired A."/>
            <person name="Bessrour-Aouam N."/>
            <person name="Jaballah S."/>
            <person name="Klibi N."/>
            <person name="Ouzari H.-I."/>
        </authorList>
    </citation>
    <scope>NUCLEOTIDE SEQUENCE</scope>
    <source>
        <strain evidence="2">FS54</strain>
    </source>
</reference>
<dbReference type="Proteomes" id="UP000808038">
    <property type="component" value="Unassembled WGS sequence"/>
</dbReference>
<dbReference type="PANTHER" id="PTHR43792">
    <property type="entry name" value="GNAT FAMILY, PUTATIVE (AFU_ORTHOLOGUE AFUA_3G00765)-RELATED-RELATED"/>
    <property type="match status" value="1"/>
</dbReference>
<dbReference type="SUPFAM" id="SSF55729">
    <property type="entry name" value="Acyl-CoA N-acyltransferases (Nat)"/>
    <property type="match status" value="1"/>
</dbReference>
<dbReference type="Proteomes" id="UP000650485">
    <property type="component" value="Unassembled WGS sequence"/>
</dbReference>
<name>A0A413FN28_WEICO</name>